<evidence type="ECO:0000313" key="2">
    <source>
        <dbReference type="Proteomes" id="UP001055658"/>
    </source>
</evidence>
<keyword evidence="2" id="KW-1185">Reference proteome</keyword>
<dbReference type="RefSeq" id="WP_252085227.1">
    <property type="nucleotide sequence ID" value="NZ_CP092418.1"/>
</dbReference>
<dbReference type="Proteomes" id="UP001055658">
    <property type="component" value="Chromosome"/>
</dbReference>
<reference evidence="1" key="1">
    <citation type="submission" date="2022-02" db="EMBL/GenBank/DDBJ databases">
        <title>Coral-associated bacteria.</title>
        <authorList>
            <person name="Tang K."/>
            <person name="Wang X."/>
        </authorList>
    </citation>
    <scope>NUCLEOTIDE SEQUENCE</scope>
    <source>
        <strain evidence="1">SCSIO 43006</strain>
    </source>
</reference>
<name>A0ABY4VFA2_9GAMM</name>
<protein>
    <submittedName>
        <fullName evidence="1">Uncharacterized protein</fullName>
    </submittedName>
</protein>
<organism evidence="1 2">
    <name type="scientific">Microbulbifer variabilis</name>
    <dbReference type="NCBI Taxonomy" id="266805"/>
    <lineage>
        <taxon>Bacteria</taxon>
        <taxon>Pseudomonadati</taxon>
        <taxon>Pseudomonadota</taxon>
        <taxon>Gammaproteobacteria</taxon>
        <taxon>Cellvibrionales</taxon>
        <taxon>Microbulbiferaceae</taxon>
        <taxon>Microbulbifer</taxon>
    </lineage>
</organism>
<evidence type="ECO:0000313" key="1">
    <source>
        <dbReference type="EMBL" id="USD22874.1"/>
    </source>
</evidence>
<dbReference type="EMBL" id="CP092418">
    <property type="protein sequence ID" value="USD22874.1"/>
    <property type="molecule type" value="Genomic_DNA"/>
</dbReference>
<proteinExistence type="predicted"/>
<gene>
    <name evidence="1" type="ORF">MJO52_06965</name>
</gene>
<accession>A0ABY4VFA2</accession>
<sequence>MKIYALYSVVGELRTADRRIDIVKIYDSYSLYPKLDEEEVLEGFFQMWAVSQEIKKDVLPEIDSVLSGEKNILNSVLRFLGWLISSTRTRSL</sequence>